<dbReference type="Proteomes" id="UP001154282">
    <property type="component" value="Unassembled WGS sequence"/>
</dbReference>
<name>A0AAV0LY11_9ROSI</name>
<dbReference type="AlphaFoldDB" id="A0AAV0LY11"/>
<organism evidence="2 3">
    <name type="scientific">Linum tenue</name>
    <dbReference type="NCBI Taxonomy" id="586396"/>
    <lineage>
        <taxon>Eukaryota</taxon>
        <taxon>Viridiplantae</taxon>
        <taxon>Streptophyta</taxon>
        <taxon>Embryophyta</taxon>
        <taxon>Tracheophyta</taxon>
        <taxon>Spermatophyta</taxon>
        <taxon>Magnoliopsida</taxon>
        <taxon>eudicotyledons</taxon>
        <taxon>Gunneridae</taxon>
        <taxon>Pentapetalae</taxon>
        <taxon>rosids</taxon>
        <taxon>fabids</taxon>
        <taxon>Malpighiales</taxon>
        <taxon>Linaceae</taxon>
        <taxon>Linum</taxon>
    </lineage>
</organism>
<accession>A0AAV0LY11</accession>
<sequence length="28" mass="3030">METGDTHIPFTSWGEHHNPTGCCSAARS</sequence>
<protein>
    <submittedName>
        <fullName evidence="2">Uncharacterized protein</fullName>
    </submittedName>
</protein>
<reference evidence="2" key="1">
    <citation type="submission" date="2022-08" db="EMBL/GenBank/DDBJ databases">
        <authorList>
            <person name="Gutierrez-Valencia J."/>
        </authorList>
    </citation>
    <scope>NUCLEOTIDE SEQUENCE</scope>
</reference>
<comment type="caution">
    <text evidence="2">The sequence shown here is derived from an EMBL/GenBank/DDBJ whole genome shotgun (WGS) entry which is preliminary data.</text>
</comment>
<evidence type="ECO:0000256" key="1">
    <source>
        <dbReference type="SAM" id="MobiDB-lite"/>
    </source>
</evidence>
<dbReference type="EMBL" id="CAMGYJ010000006">
    <property type="protein sequence ID" value="CAI0438539.1"/>
    <property type="molecule type" value="Genomic_DNA"/>
</dbReference>
<evidence type="ECO:0000313" key="3">
    <source>
        <dbReference type="Proteomes" id="UP001154282"/>
    </source>
</evidence>
<feature type="region of interest" description="Disordered" evidence="1">
    <location>
        <begin position="1"/>
        <end position="28"/>
    </location>
</feature>
<keyword evidence="3" id="KW-1185">Reference proteome</keyword>
<evidence type="ECO:0000313" key="2">
    <source>
        <dbReference type="EMBL" id="CAI0438539.1"/>
    </source>
</evidence>
<proteinExistence type="predicted"/>
<gene>
    <name evidence="2" type="ORF">LITE_LOCUS25837</name>
</gene>